<feature type="signal peptide" evidence="1">
    <location>
        <begin position="1"/>
        <end position="17"/>
    </location>
</feature>
<dbReference type="Proteomes" id="UP001274321">
    <property type="component" value="Unassembled WGS sequence"/>
</dbReference>
<dbReference type="Pfam" id="PF18602">
    <property type="entry name" value="Rap1a"/>
    <property type="match status" value="1"/>
</dbReference>
<evidence type="ECO:0000259" key="2">
    <source>
        <dbReference type="Pfam" id="PF18602"/>
    </source>
</evidence>
<comment type="caution">
    <text evidence="3">The sequence shown here is derived from an EMBL/GenBank/DDBJ whole genome shotgun (WGS) entry which is preliminary data.</text>
</comment>
<dbReference type="Gene3D" id="1.10.890.40">
    <property type="match status" value="1"/>
</dbReference>
<protein>
    <submittedName>
        <fullName evidence="3">Rap1a/Tai family immunity protein</fullName>
    </submittedName>
</protein>
<reference evidence="3 4" key="1">
    <citation type="submission" date="2023-11" db="EMBL/GenBank/DDBJ databases">
        <authorList>
            <person name="Bao R."/>
        </authorList>
    </citation>
    <scope>NUCLEOTIDE SEQUENCE [LARGE SCALE GENOMIC DNA]</scope>
    <source>
        <strain evidence="3 4">PJ23</strain>
    </source>
</reference>
<gene>
    <name evidence="3" type="ORF">SCD90_13850</name>
</gene>
<keyword evidence="1" id="KW-0732">Signal</keyword>
<evidence type="ECO:0000313" key="3">
    <source>
        <dbReference type="EMBL" id="MDX6807150.1"/>
    </source>
</evidence>
<proteinExistence type="predicted"/>
<evidence type="ECO:0000256" key="1">
    <source>
        <dbReference type="SAM" id="SignalP"/>
    </source>
</evidence>
<dbReference type="EMBL" id="JAXAFJ010000009">
    <property type="protein sequence ID" value="MDX6807150.1"/>
    <property type="molecule type" value="Genomic_DNA"/>
</dbReference>
<evidence type="ECO:0000313" key="4">
    <source>
        <dbReference type="Proteomes" id="UP001274321"/>
    </source>
</evidence>
<feature type="domain" description="Rap1a immunity protein" evidence="2">
    <location>
        <begin position="23"/>
        <end position="104"/>
    </location>
</feature>
<name>A0ABU4RU48_9HYPH</name>
<organism evidence="3 4">
    <name type="scientific">Terrihabitans rhizophilus</name>
    <dbReference type="NCBI Taxonomy" id="3092662"/>
    <lineage>
        <taxon>Bacteria</taxon>
        <taxon>Pseudomonadati</taxon>
        <taxon>Pseudomonadota</taxon>
        <taxon>Alphaproteobacteria</taxon>
        <taxon>Hyphomicrobiales</taxon>
        <taxon>Terrihabitans</taxon>
    </lineage>
</organism>
<sequence>MLKTAIALLAMTGSAHALDYWNTGNRLHQQCSGSGRALVGAYAIAVEDTDTQGGHVKRDYCTPDGIVMGQVIDVVCTYLQNTPEKRHYVGPILVREALTKAWPCPWKKYQH</sequence>
<feature type="chain" id="PRO_5045136161" evidence="1">
    <location>
        <begin position="18"/>
        <end position="111"/>
    </location>
</feature>
<dbReference type="InterPro" id="IPR041238">
    <property type="entry name" value="Rap1a"/>
</dbReference>
<accession>A0ABU4RU48</accession>
<keyword evidence="4" id="KW-1185">Reference proteome</keyword>
<dbReference type="RefSeq" id="WP_319845272.1">
    <property type="nucleotide sequence ID" value="NZ_JAXAFJ010000009.1"/>
</dbReference>